<keyword evidence="9 12" id="KW-0238">DNA-binding</keyword>
<protein>
    <recommendedName>
        <fullName evidence="3 12">DNA replication and repair protein RecF</fullName>
    </recommendedName>
</protein>
<evidence type="ECO:0000256" key="2">
    <source>
        <dbReference type="ARBA" id="ARBA00008016"/>
    </source>
</evidence>
<dbReference type="AlphaFoldDB" id="U4TVN5"/>
<evidence type="ECO:0000256" key="3">
    <source>
        <dbReference type="ARBA" id="ARBA00020170"/>
    </source>
</evidence>
<evidence type="ECO:0000259" key="14">
    <source>
        <dbReference type="Pfam" id="PF02463"/>
    </source>
</evidence>
<dbReference type="InterPro" id="IPR027417">
    <property type="entry name" value="P-loop_NTPase"/>
</dbReference>
<evidence type="ECO:0000256" key="10">
    <source>
        <dbReference type="ARBA" id="ARBA00023204"/>
    </source>
</evidence>
<keyword evidence="8 12" id="KW-0067">ATP-binding</keyword>
<evidence type="ECO:0000256" key="7">
    <source>
        <dbReference type="ARBA" id="ARBA00022763"/>
    </source>
</evidence>
<evidence type="ECO:0000256" key="12">
    <source>
        <dbReference type="HAMAP-Rule" id="MF_00365"/>
    </source>
</evidence>
<dbReference type="PANTHER" id="PTHR32182:SF0">
    <property type="entry name" value="DNA REPLICATION AND REPAIR PROTEIN RECF"/>
    <property type="match status" value="1"/>
</dbReference>
<gene>
    <name evidence="12 15" type="primary">recF</name>
    <name evidence="15" type="ORF">L248_1979</name>
</gene>
<sequence>MYLDALTLRHFRNYDSLSVTFSPGLNILLGENAQGKTNLLEAIYVLALARSHRTHNDHELIEWGADSAEVTGRVVKSSGTVPLALTLTKKGKKATVNHLEQPRLSSYLGQLNVVLFAPEDLNLVKGAPSARRRFVDMEFGQMSPKYLYNLTQYRAILRQRNKYLRQLHYHQAHDLVYLDVLSDQLAGFGAEIIHTRQVLLDRMMVFADHLHGEITQGKEKLTFRYVLPNELADAHTAQDLYQALLALYKKLRDREIDQSVTLAGPHRDDVTFITNGKDVSAFGSQGQQRTTALSVKLAEIELMKEQTGEYPLLLLDDVLSELDTVRQTHLLATFQSKVQTFLTTTDLSGVAEDIVHDPRIMTIADGQLTVTAPGAGHADSE</sequence>
<dbReference type="HOGENOM" id="CLU_040267_0_1_9"/>
<evidence type="ECO:0000256" key="6">
    <source>
        <dbReference type="ARBA" id="ARBA00022741"/>
    </source>
</evidence>
<accession>U4TVN5</accession>
<dbReference type="RefSeq" id="WP_022528846.1">
    <property type="nucleotide sequence ID" value="NZ_KI271584.1"/>
</dbReference>
<name>U4TVN5_9LACO</name>
<dbReference type="GO" id="GO:0000731">
    <property type="term" value="P:DNA synthesis involved in DNA repair"/>
    <property type="evidence" value="ECO:0007669"/>
    <property type="project" value="TreeGrafter"/>
</dbReference>
<dbReference type="EMBL" id="KI271584">
    <property type="protein sequence ID" value="ERL65903.1"/>
    <property type="molecule type" value="Genomic_DNA"/>
</dbReference>
<dbReference type="GO" id="GO:0009432">
    <property type="term" value="P:SOS response"/>
    <property type="evidence" value="ECO:0007669"/>
    <property type="project" value="UniProtKB-UniRule"/>
</dbReference>
<proteinExistence type="inferred from homology"/>
<keyword evidence="11 12" id="KW-0742">SOS response</keyword>
<dbReference type="NCBIfam" id="TIGR00611">
    <property type="entry name" value="recf"/>
    <property type="match status" value="1"/>
</dbReference>
<dbReference type="Pfam" id="PF02463">
    <property type="entry name" value="SMC_N"/>
    <property type="match status" value="1"/>
</dbReference>
<dbReference type="PROSITE" id="PS00618">
    <property type="entry name" value="RECF_2"/>
    <property type="match status" value="1"/>
</dbReference>
<keyword evidence="10 12" id="KW-0234">DNA repair</keyword>
<keyword evidence="5 12" id="KW-0235">DNA replication</keyword>
<keyword evidence="6 12" id="KW-0547">Nucleotide-binding</keyword>
<dbReference type="GO" id="GO:0005737">
    <property type="term" value="C:cytoplasm"/>
    <property type="evidence" value="ECO:0007669"/>
    <property type="project" value="UniProtKB-SubCell"/>
</dbReference>
<comment type="similarity">
    <text evidence="2 12 13">Belongs to the RecF family.</text>
</comment>
<dbReference type="GO" id="GO:0003697">
    <property type="term" value="F:single-stranded DNA binding"/>
    <property type="evidence" value="ECO:0007669"/>
    <property type="project" value="UniProtKB-UniRule"/>
</dbReference>
<keyword evidence="4 12" id="KW-0963">Cytoplasm</keyword>
<dbReference type="PANTHER" id="PTHR32182">
    <property type="entry name" value="DNA REPLICATION AND REPAIR PROTEIN RECF"/>
    <property type="match status" value="1"/>
</dbReference>
<dbReference type="SUPFAM" id="SSF52540">
    <property type="entry name" value="P-loop containing nucleoside triphosphate hydrolases"/>
    <property type="match status" value="1"/>
</dbReference>
<dbReference type="eggNOG" id="COG1195">
    <property type="taxonomic scope" value="Bacteria"/>
</dbReference>
<dbReference type="GO" id="GO:0006260">
    <property type="term" value="P:DNA replication"/>
    <property type="evidence" value="ECO:0007669"/>
    <property type="project" value="UniProtKB-UniRule"/>
</dbReference>
<evidence type="ECO:0000256" key="4">
    <source>
        <dbReference type="ARBA" id="ARBA00022490"/>
    </source>
</evidence>
<evidence type="ECO:0000256" key="5">
    <source>
        <dbReference type="ARBA" id="ARBA00022705"/>
    </source>
</evidence>
<comment type="function">
    <text evidence="12 13">The RecF protein is involved in DNA metabolism; it is required for DNA replication and normal SOS inducibility. RecF binds preferentially to single-stranded, linear DNA. It also seems to bind ATP.</text>
</comment>
<evidence type="ECO:0000256" key="11">
    <source>
        <dbReference type="ARBA" id="ARBA00023236"/>
    </source>
</evidence>
<dbReference type="InterPro" id="IPR042174">
    <property type="entry name" value="RecF_2"/>
</dbReference>
<dbReference type="Gene3D" id="1.20.1050.90">
    <property type="entry name" value="RecF/RecN/SMC, N-terminal domain"/>
    <property type="match status" value="1"/>
</dbReference>
<dbReference type="HAMAP" id="MF_00365">
    <property type="entry name" value="RecF"/>
    <property type="match status" value="1"/>
</dbReference>
<feature type="binding site" evidence="12">
    <location>
        <begin position="30"/>
        <end position="37"/>
    </location>
    <ligand>
        <name>ATP</name>
        <dbReference type="ChEBI" id="CHEBI:30616"/>
    </ligand>
</feature>
<comment type="subcellular location">
    <subcellularLocation>
        <location evidence="1 12 13">Cytoplasm</location>
    </subcellularLocation>
</comment>
<evidence type="ECO:0000256" key="1">
    <source>
        <dbReference type="ARBA" id="ARBA00004496"/>
    </source>
</evidence>
<keyword evidence="16" id="KW-1185">Reference proteome</keyword>
<evidence type="ECO:0000256" key="13">
    <source>
        <dbReference type="RuleBase" id="RU000578"/>
    </source>
</evidence>
<feature type="domain" description="RecF/RecN/SMC N-terminal" evidence="14">
    <location>
        <begin position="2"/>
        <end position="345"/>
    </location>
</feature>
<dbReference type="STRING" id="1231336.L248_1979"/>
<dbReference type="InterPro" id="IPR003395">
    <property type="entry name" value="RecF/RecN/SMC_N"/>
</dbReference>
<evidence type="ECO:0000256" key="9">
    <source>
        <dbReference type="ARBA" id="ARBA00023125"/>
    </source>
</evidence>
<dbReference type="OrthoDB" id="9803889at2"/>
<dbReference type="Gene3D" id="3.40.50.300">
    <property type="entry name" value="P-loop containing nucleotide triphosphate hydrolases"/>
    <property type="match status" value="1"/>
</dbReference>
<dbReference type="GO" id="GO:0005524">
    <property type="term" value="F:ATP binding"/>
    <property type="evidence" value="ECO:0007669"/>
    <property type="project" value="UniProtKB-UniRule"/>
</dbReference>
<evidence type="ECO:0000313" key="15">
    <source>
        <dbReference type="EMBL" id="ERL65903.1"/>
    </source>
</evidence>
<reference evidence="16" key="1">
    <citation type="journal article" date="2013" name="Genome Announc.">
        <title>Whole-Genome Sequencing of Lactobacillus shenzhenensis Strain LY-73T.</title>
        <authorList>
            <person name="Lin Z."/>
            <person name="Liu Z."/>
            <person name="Yang R."/>
            <person name="Zou Y."/>
            <person name="Wan D."/>
            <person name="Chen J."/>
            <person name="Guo M."/>
            <person name="Zhao J."/>
            <person name="Fang C."/>
            <person name="Yang R."/>
            <person name="Liu F."/>
        </authorList>
    </citation>
    <scope>NUCLEOTIDE SEQUENCE [LARGE SCALE GENOMIC DNA]</scope>
    <source>
        <strain evidence="16">LY-73</strain>
    </source>
</reference>
<organism evidence="15 16">
    <name type="scientific">Schleiferilactobacillus shenzhenensis LY-73</name>
    <dbReference type="NCBI Taxonomy" id="1231336"/>
    <lineage>
        <taxon>Bacteria</taxon>
        <taxon>Bacillati</taxon>
        <taxon>Bacillota</taxon>
        <taxon>Bacilli</taxon>
        <taxon>Lactobacillales</taxon>
        <taxon>Lactobacillaceae</taxon>
        <taxon>Schleiferilactobacillus</taxon>
    </lineage>
</organism>
<dbReference type="PROSITE" id="PS00617">
    <property type="entry name" value="RECF_1"/>
    <property type="match status" value="1"/>
</dbReference>
<dbReference type="Proteomes" id="UP000030647">
    <property type="component" value="Unassembled WGS sequence"/>
</dbReference>
<dbReference type="CDD" id="cd03242">
    <property type="entry name" value="ABC_RecF"/>
    <property type="match status" value="1"/>
</dbReference>
<evidence type="ECO:0000313" key="16">
    <source>
        <dbReference type="Proteomes" id="UP000030647"/>
    </source>
</evidence>
<evidence type="ECO:0000256" key="8">
    <source>
        <dbReference type="ARBA" id="ARBA00022840"/>
    </source>
</evidence>
<dbReference type="GO" id="GO:0006302">
    <property type="term" value="P:double-strand break repair"/>
    <property type="evidence" value="ECO:0007669"/>
    <property type="project" value="TreeGrafter"/>
</dbReference>
<dbReference type="InterPro" id="IPR018078">
    <property type="entry name" value="DNA-binding_RecF_CS"/>
</dbReference>
<keyword evidence="7 12" id="KW-0227">DNA damage</keyword>
<dbReference type="InterPro" id="IPR001238">
    <property type="entry name" value="DNA-binding_RecF"/>
</dbReference>